<evidence type="ECO:0000259" key="4">
    <source>
        <dbReference type="PROSITE" id="PS50994"/>
    </source>
</evidence>
<feature type="region of interest" description="Disordered" evidence="3">
    <location>
        <begin position="637"/>
        <end position="693"/>
    </location>
</feature>
<gene>
    <name evidence="5" type="ORF">FSB_LOCUS31696</name>
</gene>
<proteinExistence type="predicted"/>
<dbReference type="GO" id="GO:0015074">
    <property type="term" value="P:DNA integration"/>
    <property type="evidence" value="ECO:0007669"/>
    <property type="project" value="InterPro"/>
</dbReference>
<dbReference type="SUPFAM" id="SSF53098">
    <property type="entry name" value="Ribonuclease H-like"/>
    <property type="match status" value="1"/>
</dbReference>
<dbReference type="InterPro" id="IPR012337">
    <property type="entry name" value="RNaseH-like_sf"/>
</dbReference>
<dbReference type="SUPFAM" id="SSF56672">
    <property type="entry name" value="DNA/RNA polymerases"/>
    <property type="match status" value="1"/>
</dbReference>
<evidence type="ECO:0000256" key="1">
    <source>
        <dbReference type="ARBA" id="ARBA00022723"/>
    </source>
</evidence>
<evidence type="ECO:0000256" key="2">
    <source>
        <dbReference type="ARBA" id="ARBA00022801"/>
    </source>
</evidence>
<dbReference type="Pfam" id="PF25597">
    <property type="entry name" value="SH3_retrovirus"/>
    <property type="match status" value="1"/>
</dbReference>
<dbReference type="InterPro" id="IPR039537">
    <property type="entry name" value="Retrotran_Ty1/copia-like"/>
</dbReference>
<keyword evidence="1" id="KW-0479">Metal-binding</keyword>
<dbReference type="Pfam" id="PF07727">
    <property type="entry name" value="RVT_2"/>
    <property type="match status" value="1"/>
</dbReference>
<dbReference type="InterPro" id="IPR025724">
    <property type="entry name" value="GAG-pre-integrase_dom"/>
</dbReference>
<sequence>MTTEGSFIQPAIPRFDGHYDHWSMLMENFLRSKEFWGLVESGYIEPASESVQTDAQRKKNDGMKLKDLKVKNYLFQAIDRTVLDTILKKDTAKDIWDAMKKKFKGNARVKRVMTMANKMRIYGEEMQDVKVVEKILRSLTEKFNYVVCSIEESKEIDALTVDELQSSLIVDEQKFQKRNGEEQALKVTSEGGRGRGRGTYRGRELDEEEEMLLMSYVELYKARREDAWFLDSGCSNHIVKLLLNGVNHVVAEVYYILELRNNLLSIGQLQDRGLAILIKGGMCKIFHPEKGLIIQTNMSANRMFILLPQSQAPSQVQSDQCFHTRTQNLSHLWHRRYGHLSYKGLRTLLYKNMVRGLPQLSASSVTCTDCINGKQHRDPIPKKSTWRATQKLELIHADICGPITPTSNSNKRYILLFIDDYSRKAWVYFLVEKSEALNSFKCFKTMVEKETRLFVKCLRTDRGGEFNSNEFNDFCKQSGIKRQLTAAYTPQQNGVAERKNRTVMNMVCSMLSDKNIPKTFWPEVVNWTIYVLNRCPTLAVKDVTPEEVWSGVKPSIDHFRVFGCIAHVHFPEERRTKLDNRSITCVLLGVSEESKGYRLFDPVAKRVVVSRDVIFEEEKQWDWDVSYEEQIVVDLEWGDGDGDGENEGGVSENGNRENTDVEGVREEEDGSSEGEERVRELRQSRERQPPTWMGDYVSGEGLFEDEVHMALVESTDPLYFEEAVKSANWRLAMNSEIKSIEKNQTWTLTELPAGAKRIGVKWVYKTKYNEHGKIDKYKARLVAKGYSQKYGVDYTEVFAPVARMDTVRMIIALAAQKNWTIFQLDVKSAFLHGELSEEVYVEQPRGYEKKGSEHLVYKLHKALSMLREFDMSDLGKMRFFLGIEVLQKSDGIYICQRKYALEILRRFGMMESNSVGSPIVPGFKISRDENGDFVDETYYKQLVGSLMYLTATRPDMMFVTFLIRTMNYGIHYKKGGDGELLAFTDSDYAGDMENRKSTSGYVFLMSSSAVSWCSKKQPIVTLSTTEAEFVAAAVCACQGVWMKRILKELGHSDGGCTTVMCDNSSTIKLSKNPVMHGRSKHIDVRFHFLRNLTKEGTIELVHCGSQDQVADIMTKPLKLEAFQKLRKLLGVCEISGIN</sequence>
<dbReference type="InterPro" id="IPR036397">
    <property type="entry name" value="RNaseH_sf"/>
</dbReference>
<dbReference type="AlphaFoldDB" id="A0A2N9GWV7"/>
<dbReference type="GO" id="GO:0003676">
    <property type="term" value="F:nucleic acid binding"/>
    <property type="evidence" value="ECO:0007669"/>
    <property type="project" value="InterPro"/>
</dbReference>
<dbReference type="PANTHER" id="PTHR42648">
    <property type="entry name" value="TRANSPOSASE, PUTATIVE-RELATED"/>
    <property type="match status" value="1"/>
</dbReference>
<dbReference type="InterPro" id="IPR001584">
    <property type="entry name" value="Integrase_cat-core"/>
</dbReference>
<name>A0A2N9GWV7_FAGSY</name>
<feature type="domain" description="Integrase catalytic" evidence="4">
    <location>
        <begin position="377"/>
        <end position="553"/>
    </location>
</feature>
<keyword evidence="2" id="KW-0378">Hydrolase</keyword>
<protein>
    <recommendedName>
        <fullName evidence="4">Integrase catalytic domain-containing protein</fullName>
    </recommendedName>
</protein>
<dbReference type="EMBL" id="OIVN01002454">
    <property type="protein sequence ID" value="SPD03814.1"/>
    <property type="molecule type" value="Genomic_DNA"/>
</dbReference>
<dbReference type="Gene3D" id="3.30.420.10">
    <property type="entry name" value="Ribonuclease H-like superfamily/Ribonuclease H"/>
    <property type="match status" value="1"/>
</dbReference>
<dbReference type="Pfam" id="PF14223">
    <property type="entry name" value="Retrotran_gag_2"/>
    <property type="match status" value="1"/>
</dbReference>
<evidence type="ECO:0000256" key="3">
    <source>
        <dbReference type="SAM" id="MobiDB-lite"/>
    </source>
</evidence>
<dbReference type="Pfam" id="PF13976">
    <property type="entry name" value="gag_pre-integrs"/>
    <property type="match status" value="1"/>
</dbReference>
<dbReference type="CDD" id="cd09272">
    <property type="entry name" value="RNase_HI_RT_Ty1"/>
    <property type="match status" value="1"/>
</dbReference>
<accession>A0A2N9GWV7</accession>
<evidence type="ECO:0000313" key="5">
    <source>
        <dbReference type="EMBL" id="SPD03814.1"/>
    </source>
</evidence>
<dbReference type="PANTHER" id="PTHR42648:SF18">
    <property type="entry name" value="RETROTRANSPOSON, UNCLASSIFIED-LIKE PROTEIN"/>
    <property type="match status" value="1"/>
</dbReference>
<feature type="compositionally biased region" description="Acidic residues" evidence="3">
    <location>
        <begin position="637"/>
        <end position="646"/>
    </location>
</feature>
<dbReference type="InterPro" id="IPR013103">
    <property type="entry name" value="RVT_2"/>
</dbReference>
<dbReference type="PROSITE" id="PS50994">
    <property type="entry name" value="INTEGRASE"/>
    <property type="match status" value="1"/>
</dbReference>
<dbReference type="InterPro" id="IPR043502">
    <property type="entry name" value="DNA/RNA_pol_sf"/>
</dbReference>
<feature type="compositionally biased region" description="Basic and acidic residues" evidence="3">
    <location>
        <begin position="674"/>
        <end position="688"/>
    </location>
</feature>
<dbReference type="InterPro" id="IPR057670">
    <property type="entry name" value="SH3_retrovirus"/>
</dbReference>
<dbReference type="Pfam" id="PF00665">
    <property type="entry name" value="rve"/>
    <property type="match status" value="1"/>
</dbReference>
<organism evidence="5">
    <name type="scientific">Fagus sylvatica</name>
    <name type="common">Beechnut</name>
    <dbReference type="NCBI Taxonomy" id="28930"/>
    <lineage>
        <taxon>Eukaryota</taxon>
        <taxon>Viridiplantae</taxon>
        <taxon>Streptophyta</taxon>
        <taxon>Embryophyta</taxon>
        <taxon>Tracheophyta</taxon>
        <taxon>Spermatophyta</taxon>
        <taxon>Magnoliopsida</taxon>
        <taxon>eudicotyledons</taxon>
        <taxon>Gunneridae</taxon>
        <taxon>Pentapetalae</taxon>
        <taxon>rosids</taxon>
        <taxon>fabids</taxon>
        <taxon>Fagales</taxon>
        <taxon>Fagaceae</taxon>
        <taxon>Fagus</taxon>
    </lineage>
</organism>
<reference evidence="5" key="1">
    <citation type="submission" date="2018-02" db="EMBL/GenBank/DDBJ databases">
        <authorList>
            <person name="Cohen D.B."/>
            <person name="Kent A.D."/>
        </authorList>
    </citation>
    <scope>NUCLEOTIDE SEQUENCE</scope>
</reference>
<feature type="compositionally biased region" description="Basic and acidic residues" evidence="3">
    <location>
        <begin position="654"/>
        <end position="664"/>
    </location>
</feature>
<dbReference type="GO" id="GO:0046872">
    <property type="term" value="F:metal ion binding"/>
    <property type="evidence" value="ECO:0007669"/>
    <property type="project" value="UniProtKB-KW"/>
</dbReference>
<dbReference type="GO" id="GO:0016787">
    <property type="term" value="F:hydrolase activity"/>
    <property type="evidence" value="ECO:0007669"/>
    <property type="project" value="UniProtKB-KW"/>
</dbReference>